<evidence type="ECO:0000256" key="3">
    <source>
        <dbReference type="ARBA" id="ARBA00022792"/>
    </source>
</evidence>
<dbReference type="Proteomes" id="UP000092443">
    <property type="component" value="Unplaced"/>
</dbReference>
<keyword evidence="9" id="KW-1185">Reference proteome</keyword>
<name>A0A9C6DSH9_9MUSC</name>
<dbReference type="RefSeq" id="XP_037889428.1">
    <property type="nucleotide sequence ID" value="XM_038033500.1"/>
</dbReference>
<dbReference type="GO" id="GO:0005743">
    <property type="term" value="C:mitochondrial inner membrane"/>
    <property type="evidence" value="ECO:0007669"/>
    <property type="project" value="UniProtKB-SubCell"/>
</dbReference>
<reference evidence="10" key="1">
    <citation type="submission" date="2025-08" db="UniProtKB">
        <authorList>
            <consortium name="RefSeq"/>
        </authorList>
    </citation>
    <scope>IDENTIFICATION</scope>
    <source>
        <tissue evidence="10">Whole body pupa</tissue>
    </source>
</reference>
<keyword evidence="5" id="KW-0496">Mitochondrion</keyword>
<dbReference type="PANTHER" id="PTHR28492">
    <property type="entry name" value="HYPOTHETICAL PROTEIN LOC691921"/>
    <property type="match status" value="1"/>
</dbReference>
<dbReference type="AlphaFoldDB" id="A0A9C6DSH9"/>
<comment type="subcellular location">
    <subcellularLocation>
        <location evidence="1">Mitochondrion inner membrane</location>
        <topology evidence="1">Single-pass membrane protein</topology>
    </subcellularLocation>
</comment>
<evidence type="ECO:0000256" key="5">
    <source>
        <dbReference type="ARBA" id="ARBA00023128"/>
    </source>
</evidence>
<keyword evidence="6 8" id="KW-0472">Membrane</keyword>
<evidence type="ECO:0000256" key="8">
    <source>
        <dbReference type="SAM" id="Phobius"/>
    </source>
</evidence>
<accession>A0A9C6DSH9</accession>
<evidence type="ECO:0000256" key="1">
    <source>
        <dbReference type="ARBA" id="ARBA00004434"/>
    </source>
</evidence>
<sequence length="62" mass="7132">MPAGVSWGQYLKFISCALCTMLAGAQIVHMYYKPLEDLDKYIEKEMKDAQVRKSFNKDKIVS</sequence>
<evidence type="ECO:0000313" key="9">
    <source>
        <dbReference type="Proteomes" id="UP000092443"/>
    </source>
</evidence>
<dbReference type="GO" id="GO:0034551">
    <property type="term" value="P:mitochondrial respiratory chain complex III assembly"/>
    <property type="evidence" value="ECO:0007669"/>
    <property type="project" value="InterPro"/>
</dbReference>
<dbReference type="GeneID" id="119637475"/>
<keyword evidence="3" id="KW-0999">Mitochondrion inner membrane</keyword>
<evidence type="ECO:0000256" key="7">
    <source>
        <dbReference type="ARBA" id="ARBA00044944"/>
    </source>
</evidence>
<gene>
    <name evidence="10" type="primary">LOC119637475</name>
</gene>
<keyword evidence="4 8" id="KW-1133">Transmembrane helix</keyword>
<dbReference type="InterPro" id="IPR027858">
    <property type="entry name" value="BRAWNIN"/>
</dbReference>
<comment type="similarity">
    <text evidence="7">Belongs to the UQCC6 family.</text>
</comment>
<organism evidence="9 10">
    <name type="scientific">Glossina fuscipes</name>
    <dbReference type="NCBI Taxonomy" id="7396"/>
    <lineage>
        <taxon>Eukaryota</taxon>
        <taxon>Metazoa</taxon>
        <taxon>Ecdysozoa</taxon>
        <taxon>Arthropoda</taxon>
        <taxon>Hexapoda</taxon>
        <taxon>Insecta</taxon>
        <taxon>Pterygota</taxon>
        <taxon>Neoptera</taxon>
        <taxon>Endopterygota</taxon>
        <taxon>Diptera</taxon>
        <taxon>Brachycera</taxon>
        <taxon>Muscomorpha</taxon>
        <taxon>Hippoboscoidea</taxon>
        <taxon>Glossinidae</taxon>
        <taxon>Glossina</taxon>
    </lineage>
</organism>
<dbReference type="KEGG" id="gfs:119637475"/>
<dbReference type="Pfam" id="PF14990">
    <property type="entry name" value="DUF4516"/>
    <property type="match status" value="1"/>
</dbReference>
<evidence type="ECO:0000256" key="6">
    <source>
        <dbReference type="ARBA" id="ARBA00023136"/>
    </source>
</evidence>
<evidence type="ECO:0000313" key="10">
    <source>
        <dbReference type="RefSeq" id="XP_037889428.1"/>
    </source>
</evidence>
<keyword evidence="2 8" id="KW-0812">Transmembrane</keyword>
<evidence type="ECO:0000256" key="4">
    <source>
        <dbReference type="ARBA" id="ARBA00022989"/>
    </source>
</evidence>
<feature type="transmembrane region" description="Helical" evidence="8">
    <location>
        <begin position="12"/>
        <end position="32"/>
    </location>
</feature>
<evidence type="ECO:0000256" key="2">
    <source>
        <dbReference type="ARBA" id="ARBA00022692"/>
    </source>
</evidence>
<dbReference type="PANTHER" id="PTHR28492:SF1">
    <property type="entry name" value="UBIQUINOL-CYTOCHROME-C REDUCTASE COMPLEX ASSEMBLY FACTOR 6"/>
    <property type="match status" value="1"/>
</dbReference>
<proteinExistence type="inferred from homology"/>
<protein>
    <submittedName>
        <fullName evidence="10">Protein brawnin</fullName>
    </submittedName>
</protein>